<proteinExistence type="predicted"/>
<protein>
    <submittedName>
        <fullName evidence="2">Uncharacterized protein</fullName>
    </submittedName>
</protein>
<evidence type="ECO:0000313" key="2">
    <source>
        <dbReference type="EMBL" id="KTR51031.1"/>
    </source>
</evidence>
<feature type="region of interest" description="Disordered" evidence="1">
    <location>
        <begin position="207"/>
        <end position="234"/>
    </location>
</feature>
<evidence type="ECO:0000313" key="3">
    <source>
        <dbReference type="Proteomes" id="UP000072763"/>
    </source>
</evidence>
<dbReference type="PATRIC" id="fig|465820.4.peg.2718"/>
<organism evidence="2 3">
    <name type="scientific">Curtobacterium oceanosedimentum</name>
    <dbReference type="NCBI Taxonomy" id="465820"/>
    <lineage>
        <taxon>Bacteria</taxon>
        <taxon>Bacillati</taxon>
        <taxon>Actinomycetota</taxon>
        <taxon>Actinomycetes</taxon>
        <taxon>Micrococcales</taxon>
        <taxon>Microbacteriaceae</taxon>
        <taxon>Curtobacterium</taxon>
    </lineage>
</organism>
<dbReference type="Proteomes" id="UP000072763">
    <property type="component" value="Unassembled WGS sequence"/>
</dbReference>
<feature type="compositionally biased region" description="Pro residues" evidence="1">
    <location>
        <begin position="211"/>
        <end position="222"/>
    </location>
</feature>
<dbReference type="AlphaFoldDB" id="A0A147DP58"/>
<name>A0A147DP58_9MICO</name>
<sequence>MGLLLAVVAVTSGCSALDDDRVEPQLGAEARTAARQTMHRVVDWPGTGVVRRVDATWTDSCGNATAAGLFEAAAGTSCGLEAGAVYAIDGASAPADAVRAAGTALREAGLTEEDLAARTIEPDGSMPYLVEIGGKQSVTLGDGLGEDHFAVVRVRGWDADLGLWPVDGTVVDSSPGLGEERRDEAVRASGATYVLVVTHRARYFTSYDNEPPAPPAPRPSVPPCYSGSNDCVGG</sequence>
<reference evidence="2 3" key="1">
    <citation type="journal article" date="2016" name="Front. Microbiol.">
        <title>Genomic Resource of Rice Seed Associated Bacteria.</title>
        <authorList>
            <person name="Midha S."/>
            <person name="Bansal K."/>
            <person name="Sharma S."/>
            <person name="Kumar N."/>
            <person name="Patil P.P."/>
            <person name="Chaudhry V."/>
            <person name="Patil P.B."/>
        </authorList>
    </citation>
    <scope>NUCLEOTIDE SEQUENCE [LARGE SCALE GENOMIC DNA]</scope>
    <source>
        <strain evidence="2 3">NS359</strain>
    </source>
</reference>
<gene>
    <name evidence="2" type="ORF">NS359_12335</name>
</gene>
<dbReference type="EMBL" id="LDRC01000063">
    <property type="protein sequence ID" value="KTR51031.1"/>
    <property type="molecule type" value="Genomic_DNA"/>
</dbReference>
<accession>A0A147DP58</accession>
<evidence type="ECO:0000256" key="1">
    <source>
        <dbReference type="SAM" id="MobiDB-lite"/>
    </source>
</evidence>
<comment type="caution">
    <text evidence="2">The sequence shown here is derived from an EMBL/GenBank/DDBJ whole genome shotgun (WGS) entry which is preliminary data.</text>
</comment>